<dbReference type="Proteomes" id="UP000316905">
    <property type="component" value="Unassembled WGS sequence"/>
</dbReference>
<dbReference type="AlphaFoldDB" id="A0A562QLA3"/>
<dbReference type="RefSeq" id="WP_145137998.1">
    <property type="nucleotide sequence ID" value="NZ_VLKY01000002.1"/>
</dbReference>
<protein>
    <submittedName>
        <fullName evidence="1">Uncharacterized protein</fullName>
    </submittedName>
</protein>
<evidence type="ECO:0000313" key="2">
    <source>
        <dbReference type="Proteomes" id="UP000316905"/>
    </source>
</evidence>
<evidence type="ECO:0000313" key="1">
    <source>
        <dbReference type="EMBL" id="TWI57453.1"/>
    </source>
</evidence>
<gene>
    <name evidence="1" type="ORF">IQ22_00669</name>
</gene>
<organism evidence="1 2">
    <name type="scientific">Pseudomonas duriflava</name>
    <dbReference type="NCBI Taxonomy" id="459528"/>
    <lineage>
        <taxon>Bacteria</taxon>
        <taxon>Pseudomonadati</taxon>
        <taxon>Pseudomonadota</taxon>
        <taxon>Gammaproteobacteria</taxon>
        <taxon>Pseudomonadales</taxon>
        <taxon>Pseudomonadaceae</taxon>
        <taxon>Pseudomonas</taxon>
    </lineage>
</organism>
<name>A0A562QLA3_9PSED</name>
<reference evidence="1 2" key="1">
    <citation type="journal article" date="2015" name="Stand. Genomic Sci.">
        <title>Genomic Encyclopedia of Bacterial and Archaeal Type Strains, Phase III: the genomes of soil and plant-associated and newly described type strains.</title>
        <authorList>
            <person name="Whitman W.B."/>
            <person name="Woyke T."/>
            <person name="Klenk H.P."/>
            <person name="Zhou Y."/>
            <person name="Lilburn T.G."/>
            <person name="Beck B.J."/>
            <person name="De Vos P."/>
            <person name="Vandamme P."/>
            <person name="Eisen J.A."/>
            <person name="Garrity G."/>
            <person name="Hugenholtz P."/>
            <person name="Kyrpides N.C."/>
        </authorList>
    </citation>
    <scope>NUCLEOTIDE SEQUENCE [LARGE SCALE GENOMIC DNA]</scope>
    <source>
        <strain evidence="1 2">CGMCC 1.6858</strain>
    </source>
</reference>
<sequence length="109" mass="11969">MTSTSHPTFQALEEAQRIAARWQEPDCKCTAEEPKEAFDALFAQWAPSGADVGFLKQADEALLAVKHVLNDWAQRGGDSAEVQTQLLWILEQEALLAAQRNYIAGLNGA</sequence>
<dbReference type="EMBL" id="VLKY01000002">
    <property type="protein sequence ID" value="TWI57453.1"/>
    <property type="molecule type" value="Genomic_DNA"/>
</dbReference>
<accession>A0A562QLA3</accession>
<keyword evidence="2" id="KW-1185">Reference proteome</keyword>
<proteinExistence type="predicted"/>
<comment type="caution">
    <text evidence="1">The sequence shown here is derived from an EMBL/GenBank/DDBJ whole genome shotgun (WGS) entry which is preliminary data.</text>
</comment>